<sequence>MASLAFPNLARKATLSDGTTYGYVHVPAAPSKPTFLLLHGAPCSSYIWRYQIEQLPKAGFGVIAPDLLGYEDTDRPESYEPYQMEYMVPQVHELVSKVIGIDKVIGVGHDFGSPLLSHVYVRYKDLFRGLIFIAVGFTIFESRLDIKSLVAFSKKMVGHSTSGYMEVFISPEGASLLEKHDRALDSLLYARDPETWKDHLGAEGGLLKFLEAGKELPIADWISPEELEMHNRIVKGGYTGVSNWYKALAFTDPAGDRELTAEAKKVTVPTLLMVTEKDYVVMNDLQVQATGAMAQDLKVVRLDTGHWAMLEAKDEVEKLLEEFATARCS</sequence>
<dbReference type="Proteomes" id="UP001628179">
    <property type="component" value="Unassembled WGS sequence"/>
</dbReference>
<dbReference type="InterPro" id="IPR050266">
    <property type="entry name" value="AB_hydrolase_sf"/>
</dbReference>
<dbReference type="PANTHER" id="PTHR43798">
    <property type="entry name" value="MONOACYLGLYCEROL LIPASE"/>
    <property type="match status" value="1"/>
</dbReference>
<feature type="domain" description="AB hydrolase-1" evidence="1">
    <location>
        <begin position="33"/>
        <end position="312"/>
    </location>
</feature>
<dbReference type="GeneID" id="98178124"/>
<dbReference type="SUPFAM" id="SSF53474">
    <property type="entry name" value="alpha/beta-Hydrolases"/>
    <property type="match status" value="1"/>
</dbReference>
<dbReference type="InterPro" id="IPR000639">
    <property type="entry name" value="Epox_hydrolase-like"/>
</dbReference>
<evidence type="ECO:0000313" key="2">
    <source>
        <dbReference type="EMBL" id="GAB1317171.1"/>
    </source>
</evidence>
<dbReference type="PRINTS" id="PR00412">
    <property type="entry name" value="EPOXHYDRLASE"/>
</dbReference>
<gene>
    <name evidence="2" type="ORF">MFIFM68171_07381</name>
</gene>
<comment type="caution">
    <text evidence="2">The sequence shown here is derived from an EMBL/GenBank/DDBJ whole genome shotgun (WGS) entry which is preliminary data.</text>
</comment>
<protein>
    <submittedName>
        <fullName evidence="2">Epoxide hydrolase</fullName>
    </submittedName>
</protein>
<dbReference type="EMBL" id="BAAFSV010000004">
    <property type="protein sequence ID" value="GAB1317171.1"/>
    <property type="molecule type" value="Genomic_DNA"/>
</dbReference>
<dbReference type="GO" id="GO:0016787">
    <property type="term" value="F:hydrolase activity"/>
    <property type="evidence" value="ECO:0007669"/>
    <property type="project" value="UniProtKB-KW"/>
</dbReference>
<evidence type="ECO:0000259" key="1">
    <source>
        <dbReference type="Pfam" id="PF00561"/>
    </source>
</evidence>
<accession>A0ABQ0GHC0</accession>
<reference evidence="2 3" key="1">
    <citation type="submission" date="2024-09" db="EMBL/GenBank/DDBJ databases">
        <title>Itraconazole resistance in Madurella fahalii resulting from another homologue of gene encoding cytochrome P450 14-alpha sterol demethylase (CYP51).</title>
        <authorList>
            <person name="Yoshioka I."/>
            <person name="Fahal A.H."/>
            <person name="Kaneko S."/>
            <person name="Yaguchi T."/>
        </authorList>
    </citation>
    <scope>NUCLEOTIDE SEQUENCE [LARGE SCALE GENOMIC DNA]</scope>
    <source>
        <strain evidence="2 3">IFM 68171</strain>
    </source>
</reference>
<dbReference type="Pfam" id="PF00561">
    <property type="entry name" value="Abhydrolase_1"/>
    <property type="match status" value="1"/>
</dbReference>
<organism evidence="2 3">
    <name type="scientific">Madurella fahalii</name>
    <dbReference type="NCBI Taxonomy" id="1157608"/>
    <lineage>
        <taxon>Eukaryota</taxon>
        <taxon>Fungi</taxon>
        <taxon>Dikarya</taxon>
        <taxon>Ascomycota</taxon>
        <taxon>Pezizomycotina</taxon>
        <taxon>Sordariomycetes</taxon>
        <taxon>Sordariomycetidae</taxon>
        <taxon>Sordariales</taxon>
        <taxon>Sordariales incertae sedis</taxon>
        <taxon>Madurella</taxon>
    </lineage>
</organism>
<evidence type="ECO:0000313" key="3">
    <source>
        <dbReference type="Proteomes" id="UP001628179"/>
    </source>
</evidence>
<dbReference type="PANTHER" id="PTHR43798:SF33">
    <property type="entry name" value="HYDROLASE, PUTATIVE (AFU_ORTHOLOGUE AFUA_2G14860)-RELATED"/>
    <property type="match status" value="1"/>
</dbReference>
<keyword evidence="3" id="KW-1185">Reference proteome</keyword>
<dbReference type="Gene3D" id="3.40.50.1820">
    <property type="entry name" value="alpha/beta hydrolase"/>
    <property type="match status" value="1"/>
</dbReference>
<keyword evidence="2" id="KW-0378">Hydrolase</keyword>
<dbReference type="RefSeq" id="XP_070918902.1">
    <property type="nucleotide sequence ID" value="XM_071062801.1"/>
</dbReference>
<name>A0ABQ0GHC0_9PEZI</name>
<dbReference type="InterPro" id="IPR029058">
    <property type="entry name" value="AB_hydrolase_fold"/>
</dbReference>
<dbReference type="InterPro" id="IPR000073">
    <property type="entry name" value="AB_hydrolase_1"/>
</dbReference>
<proteinExistence type="predicted"/>